<evidence type="ECO:0000313" key="6">
    <source>
        <dbReference type="EMBL" id="MXP29300.1"/>
    </source>
</evidence>
<gene>
    <name evidence="6" type="ORF">GRI58_10755</name>
</gene>
<keyword evidence="7" id="KW-1185">Reference proteome</keyword>
<keyword evidence="2 4" id="KW-0238">DNA-binding</keyword>
<accession>A0A845AGD8</accession>
<evidence type="ECO:0000313" key="7">
    <source>
        <dbReference type="Proteomes" id="UP000439780"/>
    </source>
</evidence>
<dbReference type="InterPro" id="IPR036271">
    <property type="entry name" value="Tet_transcr_reg_TetR-rel_C_sf"/>
</dbReference>
<dbReference type="GO" id="GO:0003700">
    <property type="term" value="F:DNA-binding transcription factor activity"/>
    <property type="evidence" value="ECO:0007669"/>
    <property type="project" value="TreeGrafter"/>
</dbReference>
<proteinExistence type="predicted"/>
<organism evidence="6 7">
    <name type="scientific">Qipengyuania algicida</name>
    <dbReference type="NCBI Taxonomy" id="1836209"/>
    <lineage>
        <taxon>Bacteria</taxon>
        <taxon>Pseudomonadati</taxon>
        <taxon>Pseudomonadota</taxon>
        <taxon>Alphaproteobacteria</taxon>
        <taxon>Sphingomonadales</taxon>
        <taxon>Erythrobacteraceae</taxon>
        <taxon>Qipengyuania</taxon>
    </lineage>
</organism>
<comment type="caution">
    <text evidence="6">The sequence shown here is derived from an EMBL/GenBank/DDBJ whole genome shotgun (WGS) entry which is preliminary data.</text>
</comment>
<dbReference type="PANTHER" id="PTHR30055">
    <property type="entry name" value="HTH-TYPE TRANSCRIPTIONAL REGULATOR RUTR"/>
    <property type="match status" value="1"/>
</dbReference>
<dbReference type="Gene3D" id="1.10.357.10">
    <property type="entry name" value="Tetracycline Repressor, domain 2"/>
    <property type="match status" value="1"/>
</dbReference>
<dbReference type="OrthoDB" id="9816296at2"/>
<feature type="DNA-binding region" description="H-T-H motif" evidence="4">
    <location>
        <begin position="32"/>
        <end position="51"/>
    </location>
</feature>
<evidence type="ECO:0000256" key="3">
    <source>
        <dbReference type="ARBA" id="ARBA00023163"/>
    </source>
</evidence>
<dbReference type="PANTHER" id="PTHR30055:SF234">
    <property type="entry name" value="HTH-TYPE TRANSCRIPTIONAL REGULATOR BETI"/>
    <property type="match status" value="1"/>
</dbReference>
<dbReference type="InterPro" id="IPR050109">
    <property type="entry name" value="HTH-type_TetR-like_transc_reg"/>
</dbReference>
<keyword evidence="1" id="KW-0805">Transcription regulation</keyword>
<evidence type="ECO:0000256" key="1">
    <source>
        <dbReference type="ARBA" id="ARBA00023015"/>
    </source>
</evidence>
<dbReference type="RefSeq" id="WP_160753608.1">
    <property type="nucleotide sequence ID" value="NZ_WTYA01000008.1"/>
</dbReference>
<protein>
    <submittedName>
        <fullName evidence="6">TetR family transcriptional regulator</fullName>
    </submittedName>
</protein>
<sequence>MKRKNLTSDERKAATVEAVIALAASSNPADITTAQIGSYMDVTQGALFRHFPSKQEIWTAVMDWTANQLLARIDKVESDNPLDELEAMFVAHVDFVVTHPGIPPILFGELQRRGKTPAKALLQKLMAEYGVRLSTKLTRAKSAGLIACDTDIPAAAIMFLGIIQGLVMQSMMTGNSSMMREMSTRLFNIYLGGIGAKM</sequence>
<dbReference type="SUPFAM" id="SSF46689">
    <property type="entry name" value="Homeodomain-like"/>
    <property type="match status" value="1"/>
</dbReference>
<evidence type="ECO:0000256" key="2">
    <source>
        <dbReference type="ARBA" id="ARBA00023125"/>
    </source>
</evidence>
<dbReference type="PROSITE" id="PS50977">
    <property type="entry name" value="HTH_TETR_2"/>
    <property type="match status" value="1"/>
</dbReference>
<dbReference type="InterPro" id="IPR001647">
    <property type="entry name" value="HTH_TetR"/>
</dbReference>
<reference evidence="6 7" key="1">
    <citation type="submission" date="2019-12" db="EMBL/GenBank/DDBJ databases">
        <title>Genomic-based taxomic classification of the family Erythrobacteraceae.</title>
        <authorList>
            <person name="Xu L."/>
        </authorList>
    </citation>
    <scope>NUCLEOTIDE SEQUENCE [LARGE SCALE GENOMIC DNA]</scope>
    <source>
        <strain evidence="6 7">KEMB 9005-328</strain>
    </source>
</reference>
<keyword evidence="3" id="KW-0804">Transcription</keyword>
<dbReference type="AlphaFoldDB" id="A0A845AGD8"/>
<dbReference type="SUPFAM" id="SSF48498">
    <property type="entry name" value="Tetracyclin repressor-like, C-terminal domain"/>
    <property type="match status" value="1"/>
</dbReference>
<name>A0A845AGD8_9SPHN</name>
<dbReference type="EMBL" id="WTYA01000008">
    <property type="protein sequence ID" value="MXP29300.1"/>
    <property type="molecule type" value="Genomic_DNA"/>
</dbReference>
<dbReference type="GO" id="GO:0000976">
    <property type="term" value="F:transcription cis-regulatory region binding"/>
    <property type="evidence" value="ECO:0007669"/>
    <property type="project" value="TreeGrafter"/>
</dbReference>
<dbReference type="Proteomes" id="UP000439780">
    <property type="component" value="Unassembled WGS sequence"/>
</dbReference>
<evidence type="ECO:0000256" key="4">
    <source>
        <dbReference type="PROSITE-ProRule" id="PRU00335"/>
    </source>
</evidence>
<feature type="domain" description="HTH tetR-type" evidence="5">
    <location>
        <begin position="9"/>
        <end position="69"/>
    </location>
</feature>
<evidence type="ECO:0000259" key="5">
    <source>
        <dbReference type="PROSITE" id="PS50977"/>
    </source>
</evidence>
<dbReference type="InterPro" id="IPR009057">
    <property type="entry name" value="Homeodomain-like_sf"/>
</dbReference>
<dbReference type="Pfam" id="PF00440">
    <property type="entry name" value="TetR_N"/>
    <property type="match status" value="1"/>
</dbReference>